<evidence type="ECO:0000313" key="3">
    <source>
        <dbReference type="Proteomes" id="UP000253970"/>
    </source>
</evidence>
<protein>
    <submittedName>
        <fullName evidence="2">Tat pathway signal protein</fullName>
    </submittedName>
</protein>
<feature type="transmembrane region" description="Helical" evidence="1">
    <location>
        <begin position="72"/>
        <end position="96"/>
    </location>
</feature>
<organism evidence="2 3">
    <name type="scientific">Eggerthella lenta</name>
    <name type="common">Eubacterium lentum</name>
    <dbReference type="NCBI Taxonomy" id="84112"/>
    <lineage>
        <taxon>Bacteria</taxon>
        <taxon>Bacillati</taxon>
        <taxon>Actinomycetota</taxon>
        <taxon>Coriobacteriia</taxon>
        <taxon>Eggerthellales</taxon>
        <taxon>Eggerthellaceae</taxon>
        <taxon>Eggerthella</taxon>
    </lineage>
</organism>
<keyword evidence="1" id="KW-0472">Membrane</keyword>
<evidence type="ECO:0000256" key="1">
    <source>
        <dbReference type="SAM" id="Phobius"/>
    </source>
</evidence>
<accession>A0A369MAD7</accession>
<comment type="caution">
    <text evidence="2">The sequence shown here is derived from an EMBL/GenBank/DDBJ whole genome shotgun (WGS) entry which is preliminary data.</text>
</comment>
<proteinExistence type="predicted"/>
<keyword evidence="1" id="KW-0812">Transmembrane</keyword>
<dbReference type="RefSeq" id="WP_114534539.1">
    <property type="nucleotide sequence ID" value="NZ_JADNER010000001.1"/>
</dbReference>
<dbReference type="AlphaFoldDB" id="A0A369MAD7"/>
<name>A0A369MAD7_EGGLN</name>
<dbReference type="Proteomes" id="UP000253970">
    <property type="component" value="Unassembled WGS sequence"/>
</dbReference>
<keyword evidence="1" id="KW-1133">Transmembrane helix</keyword>
<feature type="transmembrane region" description="Helical" evidence="1">
    <location>
        <begin position="48"/>
        <end position="67"/>
    </location>
</feature>
<feature type="transmembrane region" description="Helical" evidence="1">
    <location>
        <begin position="21"/>
        <end position="42"/>
    </location>
</feature>
<reference evidence="2 3" key="1">
    <citation type="journal article" date="2018" name="Elife">
        <title>Discovery and characterization of a prevalent human gut bacterial enzyme sufficient for the inactivation of a family of plant toxins.</title>
        <authorList>
            <person name="Koppel N."/>
            <person name="Bisanz J.E."/>
            <person name="Pandelia M.E."/>
            <person name="Turnbaugh P.J."/>
            <person name="Balskus E.P."/>
        </authorList>
    </citation>
    <scope>NUCLEOTIDE SEQUENCE [LARGE SCALE GENOMIC DNA]</scope>
    <source>
        <strain evidence="2 3">W1 BHI 6</strain>
    </source>
</reference>
<feature type="transmembrane region" description="Helical" evidence="1">
    <location>
        <begin position="102"/>
        <end position="121"/>
    </location>
</feature>
<gene>
    <name evidence="2" type="ORF">C1875_13325</name>
</gene>
<evidence type="ECO:0000313" key="2">
    <source>
        <dbReference type="EMBL" id="RDB67465.1"/>
    </source>
</evidence>
<sequence>MDDRMQDIGDAKPRMSKRRRFIVVGRWALAAAWAAVVYFGPAVSAPSAVAYFVKFAVLGFLLANALWQHMGLLTACAAAVLITCMLGIADGAVSLMVPDHPFSFFDWLVGAGGALAGGIVARPALRLIDSFVSSDL</sequence>
<dbReference type="EMBL" id="PPTU01000029">
    <property type="protein sequence ID" value="RDB67465.1"/>
    <property type="molecule type" value="Genomic_DNA"/>
</dbReference>